<dbReference type="PANTHER" id="PTHR40472">
    <property type="entry name" value="RICIN B-TYPE LECTIN DOMAIN-CONTAINING PROTEIN"/>
    <property type="match status" value="1"/>
</dbReference>
<keyword evidence="2" id="KW-1185">Reference proteome</keyword>
<comment type="caution">
    <text evidence="1">The sequence shown here is derived from an EMBL/GenBank/DDBJ whole genome shotgun (WGS) entry which is preliminary data.</text>
</comment>
<gene>
    <name evidence="1" type="ORF">RIMI_LOCUS6772776</name>
</gene>
<accession>A0ABN9LCE4</accession>
<proteinExistence type="predicted"/>
<dbReference type="EMBL" id="CAUEEQ010012416">
    <property type="protein sequence ID" value="CAJ0936557.1"/>
    <property type="molecule type" value="Genomic_DNA"/>
</dbReference>
<reference evidence="1" key="1">
    <citation type="submission" date="2023-07" db="EMBL/GenBank/DDBJ databases">
        <authorList>
            <person name="Stuckert A."/>
        </authorList>
    </citation>
    <scope>NUCLEOTIDE SEQUENCE</scope>
</reference>
<name>A0ABN9LCE4_9NEOB</name>
<dbReference type="Proteomes" id="UP001176940">
    <property type="component" value="Unassembled WGS sequence"/>
</dbReference>
<organism evidence="1 2">
    <name type="scientific">Ranitomeya imitator</name>
    <name type="common">mimic poison frog</name>
    <dbReference type="NCBI Taxonomy" id="111125"/>
    <lineage>
        <taxon>Eukaryota</taxon>
        <taxon>Metazoa</taxon>
        <taxon>Chordata</taxon>
        <taxon>Craniata</taxon>
        <taxon>Vertebrata</taxon>
        <taxon>Euteleostomi</taxon>
        <taxon>Amphibia</taxon>
        <taxon>Batrachia</taxon>
        <taxon>Anura</taxon>
        <taxon>Neobatrachia</taxon>
        <taxon>Hyloidea</taxon>
        <taxon>Dendrobatidae</taxon>
        <taxon>Dendrobatinae</taxon>
        <taxon>Ranitomeya</taxon>
    </lineage>
</organism>
<protein>
    <submittedName>
        <fullName evidence="1">Uncharacterized protein</fullName>
    </submittedName>
</protein>
<dbReference type="PANTHER" id="PTHR40472:SF6">
    <property type="entry name" value="RICIN B-TYPE LECTIN DOMAIN-CONTAINING PROTEIN"/>
    <property type="match status" value="1"/>
</dbReference>
<sequence length="464" mass="52502">MALFTKAWDSVGFLQTINSVVLGLVAQINESATTEEIEYVKKTMESIDRQLAVGRGLMRDCDVTRCEDDIVVVYQQLAAVVRAGKSYKDKEKEVFIQYVYDYKIDRQLNALYNRLLGVSVLADHVTLLQQVIRDHHPRRWEMIAFCQQVNFVLATGLLCLFVHGSLTGRDVQLMMGRWTDKMSALYRRMEDTSRDCAAYFKEQAQEDVEKYLPLNETLPDDEKAMAMLKLLEKNYDWLRWAVMVSRSSPDREVLVKGSYISVRGDCGTQVVLSYSENPVSLEKGKINQLIGELEWKIPNPPPDVYANIEADPGYAKTYLAQRMLQKLSEGLSKGVTIHTVPGKLQMSGDFPRPPASCMSTSTGWRLAPCASLVEKKNAFPMESYGIPQYAFSHRNLMAYVMPPESSRLSAVHAAASVPSDALRESPEMTSRSRDRDITKVLRAKHPWERNLWGAPLRRSGAVGR</sequence>
<evidence type="ECO:0000313" key="2">
    <source>
        <dbReference type="Proteomes" id="UP001176940"/>
    </source>
</evidence>
<dbReference type="InterPro" id="IPR039051">
    <property type="entry name" value="SE-CTX-like"/>
</dbReference>
<evidence type="ECO:0000313" key="1">
    <source>
        <dbReference type="EMBL" id="CAJ0936557.1"/>
    </source>
</evidence>